<dbReference type="Proteomes" id="UP000198793">
    <property type="component" value="Unassembled WGS sequence"/>
</dbReference>
<dbReference type="PANTHER" id="PTHR44936">
    <property type="entry name" value="SENSOR PROTEIN CREC"/>
    <property type="match status" value="1"/>
</dbReference>
<gene>
    <name evidence="18" type="ORF">SAMN05192530_107170</name>
</gene>
<keyword evidence="8 15" id="KW-0812">Transmembrane</keyword>
<evidence type="ECO:0000256" key="3">
    <source>
        <dbReference type="ARBA" id="ARBA00012438"/>
    </source>
</evidence>
<evidence type="ECO:0000256" key="15">
    <source>
        <dbReference type="SAM" id="Phobius"/>
    </source>
</evidence>
<dbReference type="PROSITE" id="PS50109">
    <property type="entry name" value="HIS_KIN"/>
    <property type="match status" value="1"/>
</dbReference>
<feature type="transmembrane region" description="Helical" evidence="15">
    <location>
        <begin position="163"/>
        <end position="182"/>
    </location>
</feature>
<evidence type="ECO:0000256" key="9">
    <source>
        <dbReference type="ARBA" id="ARBA00022741"/>
    </source>
</evidence>
<keyword evidence="19" id="KW-1185">Reference proteome</keyword>
<dbReference type="GO" id="GO:0005524">
    <property type="term" value="F:ATP binding"/>
    <property type="evidence" value="ECO:0007669"/>
    <property type="project" value="UniProtKB-KW"/>
</dbReference>
<keyword evidence="4" id="KW-1003">Cell membrane</keyword>
<feature type="transmembrane region" description="Helical" evidence="15">
    <location>
        <begin position="12"/>
        <end position="35"/>
    </location>
</feature>
<dbReference type="AlphaFoldDB" id="A0A1H0KAG6"/>
<protein>
    <recommendedName>
        <fullName evidence="3">histidine kinase</fullName>
        <ecNumber evidence="3">2.7.13.3</ecNumber>
    </recommendedName>
</protein>
<proteinExistence type="predicted"/>
<dbReference type="GO" id="GO:0000155">
    <property type="term" value="F:phosphorelay sensor kinase activity"/>
    <property type="evidence" value="ECO:0007669"/>
    <property type="project" value="InterPro"/>
</dbReference>
<evidence type="ECO:0000256" key="12">
    <source>
        <dbReference type="ARBA" id="ARBA00022989"/>
    </source>
</evidence>
<dbReference type="InterPro" id="IPR036890">
    <property type="entry name" value="HATPase_C_sf"/>
</dbReference>
<reference evidence="18 19" key="1">
    <citation type="submission" date="2016-10" db="EMBL/GenBank/DDBJ databases">
        <authorList>
            <person name="de Groot N.N."/>
        </authorList>
    </citation>
    <scope>NUCLEOTIDE SEQUENCE [LARGE SCALE GENOMIC DNA]</scope>
    <source>
        <strain evidence="19">L7-484,KACC 16230,DSM 25025</strain>
    </source>
</reference>
<evidence type="ECO:0000256" key="6">
    <source>
        <dbReference type="ARBA" id="ARBA00022553"/>
    </source>
</evidence>
<comment type="catalytic activity">
    <reaction evidence="1">
        <text>ATP + protein L-histidine = ADP + protein N-phospho-L-histidine.</text>
        <dbReference type="EC" id="2.7.13.3"/>
    </reaction>
</comment>
<keyword evidence="14 15" id="KW-0472">Membrane</keyword>
<keyword evidence="10 18" id="KW-0418">Kinase</keyword>
<evidence type="ECO:0000256" key="14">
    <source>
        <dbReference type="ARBA" id="ARBA00023136"/>
    </source>
</evidence>
<sequence>MNVVLKRLYPSTLRGQIILMILVAVISVIVVGRIIEPLRETGPLASADLDLMVDRVSLIAQVMARSDEAERSWLLERFAVTGLELRVVDRPALATMRAMSADGYAFERWVFWLFPPDAYPASGGGWDIVDGRPFFWCPIDGSTFLVARNLPSMVSTTDFSGPLTYYLLAFATLLVLFTVYAAQALANPLARIVDELDRSDGVSKDTPIAERGTVEIVRLAKALNGMRTRIRSMVDMRMRMLRSVSHDLRTPLTRLRLRAERLDDVTTRQSMLGDIEQIDALIGETLAYLRTDALGEEAEKLDVASLLQTIQCEFADVGFPVRYEGPDRLSAVCRPNALTRAVNNLCDNALKFGQEAVVSLVPNGSEYWIEVADDGPGIPADKRELVLEPFYKLDASRGPNSPKGFGLGLSIVADIVRAHGGTLELHDRQPHGLVVRLRLPSLGNASPPNS</sequence>
<dbReference type="SUPFAM" id="SSF55874">
    <property type="entry name" value="ATPase domain of HSP90 chaperone/DNA topoisomerase II/histidine kinase"/>
    <property type="match status" value="1"/>
</dbReference>
<dbReference type="Gene3D" id="3.30.565.10">
    <property type="entry name" value="Histidine kinase-like ATPase, C-terminal domain"/>
    <property type="match status" value="1"/>
</dbReference>
<feature type="domain" description="Histidine kinase" evidence="16">
    <location>
        <begin position="243"/>
        <end position="443"/>
    </location>
</feature>
<evidence type="ECO:0000256" key="7">
    <source>
        <dbReference type="ARBA" id="ARBA00022679"/>
    </source>
</evidence>
<evidence type="ECO:0000256" key="13">
    <source>
        <dbReference type="ARBA" id="ARBA00023012"/>
    </source>
</evidence>
<evidence type="ECO:0000313" key="18">
    <source>
        <dbReference type="EMBL" id="SDO52732.1"/>
    </source>
</evidence>
<dbReference type="SMART" id="SM00387">
    <property type="entry name" value="HATPase_c"/>
    <property type="match status" value="1"/>
</dbReference>
<evidence type="ECO:0000256" key="2">
    <source>
        <dbReference type="ARBA" id="ARBA00004429"/>
    </source>
</evidence>
<evidence type="ECO:0000313" key="19">
    <source>
        <dbReference type="Proteomes" id="UP000198793"/>
    </source>
</evidence>
<dbReference type="SMART" id="SM00388">
    <property type="entry name" value="HisKA"/>
    <property type="match status" value="1"/>
</dbReference>
<dbReference type="Pfam" id="PF00512">
    <property type="entry name" value="HisKA"/>
    <property type="match status" value="1"/>
</dbReference>
<dbReference type="InterPro" id="IPR004358">
    <property type="entry name" value="Sig_transdc_His_kin-like_C"/>
</dbReference>
<dbReference type="PANTHER" id="PTHR44936:SF5">
    <property type="entry name" value="SENSOR HISTIDINE KINASE ENVZ"/>
    <property type="match status" value="1"/>
</dbReference>
<dbReference type="InterPro" id="IPR050980">
    <property type="entry name" value="2C_sensor_his_kinase"/>
</dbReference>
<dbReference type="SUPFAM" id="SSF47384">
    <property type="entry name" value="Homodimeric domain of signal transducing histidine kinase"/>
    <property type="match status" value="1"/>
</dbReference>
<keyword evidence="9" id="KW-0547">Nucleotide-binding</keyword>
<dbReference type="EMBL" id="FNIT01000007">
    <property type="protein sequence ID" value="SDO52732.1"/>
    <property type="molecule type" value="Genomic_DNA"/>
</dbReference>
<dbReference type="Gene3D" id="1.10.287.130">
    <property type="match status" value="1"/>
</dbReference>
<dbReference type="CDD" id="cd00082">
    <property type="entry name" value="HisKA"/>
    <property type="match status" value="1"/>
</dbReference>
<evidence type="ECO:0000259" key="16">
    <source>
        <dbReference type="PROSITE" id="PS50109"/>
    </source>
</evidence>
<dbReference type="PROSITE" id="PS50885">
    <property type="entry name" value="HAMP"/>
    <property type="match status" value="1"/>
</dbReference>
<keyword evidence="13" id="KW-0902">Two-component regulatory system</keyword>
<dbReference type="InterPro" id="IPR003660">
    <property type="entry name" value="HAMP_dom"/>
</dbReference>
<dbReference type="STRING" id="1166073.SAMN05192530_107170"/>
<evidence type="ECO:0000256" key="5">
    <source>
        <dbReference type="ARBA" id="ARBA00022519"/>
    </source>
</evidence>
<evidence type="ECO:0000259" key="17">
    <source>
        <dbReference type="PROSITE" id="PS50885"/>
    </source>
</evidence>
<dbReference type="Pfam" id="PF02518">
    <property type="entry name" value="HATPase_c"/>
    <property type="match status" value="1"/>
</dbReference>
<organism evidence="18 19">
    <name type="scientific">Aureimonas jatrophae</name>
    <dbReference type="NCBI Taxonomy" id="1166073"/>
    <lineage>
        <taxon>Bacteria</taxon>
        <taxon>Pseudomonadati</taxon>
        <taxon>Pseudomonadota</taxon>
        <taxon>Alphaproteobacteria</taxon>
        <taxon>Hyphomicrobiales</taxon>
        <taxon>Aurantimonadaceae</taxon>
        <taxon>Aureimonas</taxon>
    </lineage>
</organism>
<keyword evidence="6" id="KW-0597">Phosphoprotein</keyword>
<evidence type="ECO:0000256" key="11">
    <source>
        <dbReference type="ARBA" id="ARBA00022840"/>
    </source>
</evidence>
<dbReference type="CDD" id="cd00075">
    <property type="entry name" value="HATPase"/>
    <property type="match status" value="1"/>
</dbReference>
<keyword evidence="5" id="KW-0997">Cell inner membrane</keyword>
<dbReference type="EC" id="2.7.13.3" evidence="3"/>
<accession>A0A1H0KAG6</accession>
<dbReference type="PRINTS" id="PR00344">
    <property type="entry name" value="BCTRLSENSOR"/>
</dbReference>
<evidence type="ECO:0000256" key="4">
    <source>
        <dbReference type="ARBA" id="ARBA00022475"/>
    </source>
</evidence>
<dbReference type="InterPro" id="IPR005467">
    <property type="entry name" value="His_kinase_dom"/>
</dbReference>
<evidence type="ECO:0000256" key="8">
    <source>
        <dbReference type="ARBA" id="ARBA00022692"/>
    </source>
</evidence>
<feature type="domain" description="HAMP" evidence="17">
    <location>
        <begin position="183"/>
        <end position="235"/>
    </location>
</feature>
<dbReference type="GO" id="GO:0005886">
    <property type="term" value="C:plasma membrane"/>
    <property type="evidence" value="ECO:0007669"/>
    <property type="project" value="UniProtKB-SubCell"/>
</dbReference>
<name>A0A1H0KAG6_9HYPH</name>
<keyword evidence="7" id="KW-0808">Transferase</keyword>
<evidence type="ECO:0000256" key="1">
    <source>
        <dbReference type="ARBA" id="ARBA00000085"/>
    </source>
</evidence>
<evidence type="ECO:0000256" key="10">
    <source>
        <dbReference type="ARBA" id="ARBA00022777"/>
    </source>
</evidence>
<dbReference type="InterPro" id="IPR003661">
    <property type="entry name" value="HisK_dim/P_dom"/>
</dbReference>
<keyword evidence="11" id="KW-0067">ATP-binding</keyword>
<dbReference type="InterPro" id="IPR036097">
    <property type="entry name" value="HisK_dim/P_sf"/>
</dbReference>
<dbReference type="InterPro" id="IPR003594">
    <property type="entry name" value="HATPase_dom"/>
</dbReference>
<keyword evidence="12 15" id="KW-1133">Transmembrane helix</keyword>
<comment type="subcellular location">
    <subcellularLocation>
        <location evidence="2">Cell inner membrane</location>
        <topology evidence="2">Multi-pass membrane protein</topology>
    </subcellularLocation>
</comment>